<dbReference type="RefSeq" id="WP_121893855.1">
    <property type="nucleotide sequence ID" value="NZ_PENI01000032.1"/>
</dbReference>
<proteinExistence type="predicted"/>
<dbReference type="EMBL" id="PENI01000032">
    <property type="protein sequence ID" value="RMB81272.1"/>
    <property type="molecule type" value="Genomic_DNA"/>
</dbReference>
<organism evidence="1 2">
    <name type="scientific">Streptomyces shenzhenensis</name>
    <dbReference type="NCBI Taxonomy" id="943815"/>
    <lineage>
        <taxon>Bacteria</taxon>
        <taxon>Bacillati</taxon>
        <taxon>Actinomycetota</taxon>
        <taxon>Actinomycetes</taxon>
        <taxon>Kitasatosporales</taxon>
        <taxon>Streptomycetaceae</taxon>
        <taxon>Streptomyces</taxon>
    </lineage>
</organism>
<dbReference type="OrthoDB" id="1551260at2"/>
<keyword evidence="2" id="KW-1185">Reference proteome</keyword>
<reference evidence="1 2" key="1">
    <citation type="submission" date="2017-11" db="EMBL/GenBank/DDBJ databases">
        <title>Draft genome of actinobacteria isolated from guarana (Paullinia cupana (Mart.) Ducke.</title>
        <authorList>
            <person name="Siqueira K.A."/>
            <person name="Liotti R.G."/>
            <person name="Mendes T.A.O."/>
            <person name="Soares M.A."/>
        </authorList>
    </citation>
    <scope>NUCLEOTIDE SEQUENCE [LARGE SCALE GENOMIC DNA]</scope>
    <source>
        <strain evidence="1 2">193</strain>
    </source>
</reference>
<dbReference type="Proteomes" id="UP000270471">
    <property type="component" value="Unassembled WGS sequence"/>
</dbReference>
<comment type="caution">
    <text evidence="1">The sequence shown here is derived from an EMBL/GenBank/DDBJ whole genome shotgun (WGS) entry which is preliminary data.</text>
</comment>
<dbReference type="AlphaFoldDB" id="A0A3M0HZP1"/>
<name>A0A3M0HZP1_9ACTN</name>
<evidence type="ECO:0000313" key="2">
    <source>
        <dbReference type="Proteomes" id="UP000270471"/>
    </source>
</evidence>
<accession>A0A3M0HZP1</accession>
<gene>
    <name evidence="1" type="ORF">CTZ28_35295</name>
</gene>
<sequence length="79" mass="8614">MDATTGRHVSTVQACRGFSYKHLTDPNLQRVSRIFYDAAAELLALLPDDPELTAALRKLREAKDCAVLLAAVEGVRTDG</sequence>
<protein>
    <submittedName>
        <fullName evidence="1">Uncharacterized protein</fullName>
    </submittedName>
</protein>
<evidence type="ECO:0000313" key="1">
    <source>
        <dbReference type="EMBL" id="RMB81272.1"/>
    </source>
</evidence>